<evidence type="ECO:0000256" key="2">
    <source>
        <dbReference type="PROSITE-ProRule" id="PRU00047"/>
    </source>
</evidence>
<evidence type="ECO:0000259" key="4">
    <source>
        <dbReference type="PROSITE" id="PS50158"/>
    </source>
</evidence>
<dbReference type="GO" id="GO:0016020">
    <property type="term" value="C:membrane"/>
    <property type="evidence" value="ECO:0007669"/>
    <property type="project" value="UniProtKB-ARBA"/>
</dbReference>
<dbReference type="PROSITE" id="PS50158">
    <property type="entry name" value="ZF_CCHC"/>
    <property type="match status" value="1"/>
</dbReference>
<dbReference type="PANTHER" id="PTHR31286:SF180">
    <property type="entry name" value="OS10G0362600 PROTEIN"/>
    <property type="match status" value="1"/>
</dbReference>
<keyword evidence="3" id="KW-0472">Membrane</keyword>
<reference evidence="5 6" key="1">
    <citation type="journal article" date="2024" name="Plant Biotechnol. J.">
        <title>Dendrobium thyrsiflorum genome and its molecular insights into genes involved in important horticultural traits.</title>
        <authorList>
            <person name="Chen B."/>
            <person name="Wang J.Y."/>
            <person name="Zheng P.J."/>
            <person name="Li K.L."/>
            <person name="Liang Y.M."/>
            <person name="Chen X.F."/>
            <person name="Zhang C."/>
            <person name="Zhao X."/>
            <person name="He X."/>
            <person name="Zhang G.Q."/>
            <person name="Liu Z.J."/>
            <person name="Xu Q."/>
        </authorList>
    </citation>
    <scope>NUCLEOTIDE SEQUENCE [LARGE SCALE GENOMIC DNA]</scope>
    <source>
        <strain evidence="5">GZMU011</strain>
    </source>
</reference>
<accession>A0ABD0U605</accession>
<dbReference type="SUPFAM" id="SSF56219">
    <property type="entry name" value="DNase I-like"/>
    <property type="match status" value="1"/>
</dbReference>
<keyword evidence="6" id="KW-1185">Reference proteome</keyword>
<keyword evidence="3" id="KW-0812">Transmembrane</keyword>
<dbReference type="Gene3D" id="2.20.110.10">
    <property type="entry name" value="Histone H3 K4-specific methyltransferase SET7/9 N-terminal domain"/>
    <property type="match status" value="1"/>
</dbReference>
<sequence length="1412" mass="159633">MVRLKSSSASPYTINTRSKTDGKSSLYFDGAGIQDVSKCKHNKPHQRDEFLLGEINSSCSNEDQLSAKFISLGLNLENSVTVPKIDTVLTNNDPGIQHCLDLRERLSFDPIVNDIFKPRIEQFSQNCSNVSDHFFEDAWLREGHRSKASGVLNNISQQSSELNPMGTIHKNGLDGRAARSGSSINKSFSDVAKNSLQQRFIAILLEESEEISADGVMIPDQEEVRQNIKKLEFALVGKILGKKLSYTFICYELRKRWNRFGEFKFMLIGGVSFIFIFSSIGARDAVLNGGLWNIAGHLIGLSKWSPSFDPNFMEGLFTPVWVRFPNLPLLYLDKKNIAPISSMIGRPLWFDEVTNIWGKGSYARACICLDISKQLPKGTWIQGIRGKFFQPCEYEEVPIFYFNCGKIGHKREDCPDLKITATMTVGGNDKDQQMDDASGVTSSMAVNQENIYEGGNFDSNNHWVVVKRKPKPVAKKVAADPGVSPAKKGTVLKTDVSKRWRLKGSIFSVGESSGKQVSFPVQELSRSVVSHQNCGIVFRDPLIVEQPLVNQITSSLKGKEVLMNGSEDVFDHINHLMESQVVGVETKVNGFDRKNVDRLFGKQWEFHCHASNGLAGGIIVFWNTSKVSFKVLGEMDQCILGSLEDVSGNYFMIATIYACTNYVGRRALWFFLQQHCLNLKLPLVVGGDFNCVLNQEDKKGGKPFAFNSSVQELLNCMVTCDLKETRFSGPRFTWTNNKVGAGKIWVRHDRFLVNSFAMQLLPLVLTYHLVRVASDHAPILLYLLDHAPLAKPLIRLEDTWVSYHQSWRIIKAKWFTEVQGTAAEILNKKCRKSLRALFFWSKNELKELNDTKLQLEKSFLQLQQAECSVQGLNQIQMQEMKYIAIRKITEGLIMLAGRRFVFLKSRVAWGSTLSGKFTVVPWTWLPRDLVDLSKILQEGWRSLKGAIRWKRSNGAKVSILNDVWILDKRLSVWPSFYNVSLDVSDKVDVLLEDGCWKEDVLLELFGPSLAELIREGIFTNSDERFDWLQTVKLLPREHMLWWRSLHDAIPTQAWLVQKGLEVSENYIWGCLVKEDLHHIMYQCKFSLDVYDALEGWGFPLPCLIKRNSMERNRGLVFSQADSLFLKSVYQIWINRNNKKHGKNWVSPSLVAAYVLGNFNLVNLFILWKQWDTTRLYPIGLSWYPPPSKWLKVNVDGALQNPYKAGLGVVVRDSTGKLIVAAGKQLIHWDVAYIELLSIALLKEVLNEHIMGAMGLLSFKGYMSIIWQYRNGDTYAGEYFADKMHGFGVYRFANGHRYEGAWHEGRRQGLGMYIFRNGEAQAGYWQNGTLDVLITQNSLPGSPVAVNHSKVLNAVQEAQRAAERAFDLPRFDDRAHKTIAAANKAANAARVAAVKAVQKPSPSSGGEVLLPLI</sequence>
<dbReference type="SUPFAM" id="SSF82185">
    <property type="entry name" value="Histone H3 K4-specific methyltransferase SET7/9 N-terminal domain"/>
    <property type="match status" value="1"/>
</dbReference>
<proteinExistence type="predicted"/>
<dbReference type="SMART" id="SM00698">
    <property type="entry name" value="MORN"/>
    <property type="match status" value="2"/>
</dbReference>
<feature type="transmembrane region" description="Helical" evidence="3">
    <location>
        <begin position="263"/>
        <end position="282"/>
    </location>
</feature>
<comment type="caution">
    <text evidence="5">The sequence shown here is derived from an EMBL/GenBank/DDBJ whole genome shotgun (WGS) entry which is preliminary data.</text>
</comment>
<keyword evidence="1" id="KW-0677">Repeat</keyword>
<gene>
    <name evidence="5" type="ORF">M5K25_022306</name>
</gene>
<dbReference type="Pfam" id="PF14111">
    <property type="entry name" value="DUF4283"/>
    <property type="match status" value="1"/>
</dbReference>
<keyword evidence="2" id="KW-0479">Metal-binding</keyword>
<dbReference type="InterPro" id="IPR001878">
    <property type="entry name" value="Znf_CCHC"/>
</dbReference>
<protein>
    <recommendedName>
        <fullName evidence="4">CCHC-type domain-containing protein</fullName>
    </recommendedName>
</protein>
<name>A0ABD0U605_DENTH</name>
<dbReference type="Pfam" id="PF02493">
    <property type="entry name" value="MORN"/>
    <property type="match status" value="2"/>
</dbReference>
<dbReference type="InterPro" id="IPR040256">
    <property type="entry name" value="At4g02000-like"/>
</dbReference>
<keyword evidence="2" id="KW-0863">Zinc-finger</keyword>
<keyword evidence="2" id="KW-0862">Zinc</keyword>
<dbReference type="Proteomes" id="UP001552299">
    <property type="component" value="Unassembled WGS sequence"/>
</dbReference>
<dbReference type="InterPro" id="IPR003409">
    <property type="entry name" value="MORN"/>
</dbReference>
<organism evidence="5 6">
    <name type="scientific">Dendrobium thyrsiflorum</name>
    <name type="common">Pinecone-like raceme dendrobium</name>
    <name type="synonym">Orchid</name>
    <dbReference type="NCBI Taxonomy" id="117978"/>
    <lineage>
        <taxon>Eukaryota</taxon>
        <taxon>Viridiplantae</taxon>
        <taxon>Streptophyta</taxon>
        <taxon>Embryophyta</taxon>
        <taxon>Tracheophyta</taxon>
        <taxon>Spermatophyta</taxon>
        <taxon>Magnoliopsida</taxon>
        <taxon>Liliopsida</taxon>
        <taxon>Asparagales</taxon>
        <taxon>Orchidaceae</taxon>
        <taxon>Epidendroideae</taxon>
        <taxon>Malaxideae</taxon>
        <taxon>Dendrobiinae</taxon>
        <taxon>Dendrobium</taxon>
    </lineage>
</organism>
<evidence type="ECO:0000313" key="5">
    <source>
        <dbReference type="EMBL" id="KAL0907860.1"/>
    </source>
</evidence>
<dbReference type="InterPro" id="IPR036691">
    <property type="entry name" value="Endo/exonu/phosph_ase_sf"/>
</dbReference>
<dbReference type="PANTHER" id="PTHR31286">
    <property type="entry name" value="GLYCINE-RICH CELL WALL STRUCTURAL PROTEIN 1.8-LIKE"/>
    <property type="match status" value="1"/>
</dbReference>
<feature type="domain" description="CCHC-type" evidence="4">
    <location>
        <begin position="402"/>
        <end position="416"/>
    </location>
</feature>
<evidence type="ECO:0000256" key="1">
    <source>
        <dbReference type="ARBA" id="ARBA00022737"/>
    </source>
</evidence>
<dbReference type="GO" id="GO:0008270">
    <property type="term" value="F:zinc ion binding"/>
    <property type="evidence" value="ECO:0007669"/>
    <property type="project" value="UniProtKB-KW"/>
</dbReference>
<evidence type="ECO:0000256" key="3">
    <source>
        <dbReference type="SAM" id="Phobius"/>
    </source>
</evidence>
<dbReference type="InterPro" id="IPR025558">
    <property type="entry name" value="DUF4283"/>
</dbReference>
<evidence type="ECO:0000313" key="6">
    <source>
        <dbReference type="Proteomes" id="UP001552299"/>
    </source>
</evidence>
<keyword evidence="3" id="KW-1133">Transmembrane helix</keyword>
<dbReference type="Gene3D" id="3.60.10.10">
    <property type="entry name" value="Endonuclease/exonuclease/phosphatase"/>
    <property type="match status" value="1"/>
</dbReference>
<dbReference type="EMBL" id="JANQDX010000017">
    <property type="protein sequence ID" value="KAL0907860.1"/>
    <property type="molecule type" value="Genomic_DNA"/>
</dbReference>